<protein>
    <submittedName>
        <fullName evidence="2">Uncharacterized protein</fullName>
    </submittedName>
</protein>
<dbReference type="EMBL" id="APQK01000010">
    <property type="protein sequence ID" value="ENW05708.1"/>
    <property type="molecule type" value="Genomic_DNA"/>
</dbReference>
<gene>
    <name evidence="2" type="ORF">F934_01065</name>
</gene>
<evidence type="ECO:0000313" key="2">
    <source>
        <dbReference type="EMBL" id="ENW05708.1"/>
    </source>
</evidence>
<sequence>MTNILNAQEAFTALRSGKTVLCRHILGEFDSLDQFPATVFALPEHEFCIKIETIELAGITFTKPLSIEEVQPEQDVFLIQPQAVILQYKFNENIEELVTGIRSGFAQRDFENAKRQYEAICSAVGGSIFEVSLELAEQPKKKRQSKKQNESAEIKQQSNQAANDDNSLDDIIGPVTAQCPTSNDVEKKTSTDLGSDDVVLNQLLKVDSIELLEKMEASFNKRKANISDDKVQTFSRIFEQKREELTSDPELSILFDAFIAEIDSAKSENDLKVIRTRINSNGDLTEVENAELATRLNLKIASFEKEQSTVPFENIAAAVVTKAQEIDNQIQERQWTRFHNDKPCLDLGDKTQYEIEYADLTAVVIHAQSPDEANSVVVKTQHWTEEQRKPLLSAISKRLCELQEQSKVKSNEPPSLMVLIQNAPDLTALDALEIDVSARHPDIQPRLMGYVKKRRFELEQPTLVSSIDEELP</sequence>
<dbReference type="AlphaFoldDB" id="N9E5E6"/>
<name>N9E5E6_9GAMM</name>
<proteinExistence type="predicted"/>
<evidence type="ECO:0000313" key="3">
    <source>
        <dbReference type="Proteomes" id="UP000018417"/>
    </source>
</evidence>
<reference evidence="2 3" key="1">
    <citation type="submission" date="2013-02" db="EMBL/GenBank/DDBJ databases">
        <title>The Genome Sequence of Acinetobacter beijerinckii ANC 3835.</title>
        <authorList>
            <consortium name="The Broad Institute Genome Sequencing Platform"/>
            <consortium name="The Broad Institute Genome Sequencing Center for Infectious Disease"/>
            <person name="Cerqueira G."/>
            <person name="Feldgarden M."/>
            <person name="Courvalin P."/>
            <person name="Perichon B."/>
            <person name="Grillot-Courvalin C."/>
            <person name="Clermont D."/>
            <person name="Rocha E."/>
            <person name="Yoon E.-J."/>
            <person name="Nemec A."/>
            <person name="Walker B."/>
            <person name="Young S.K."/>
            <person name="Zeng Q."/>
            <person name="Gargeya S."/>
            <person name="Fitzgerald M."/>
            <person name="Haas B."/>
            <person name="Abouelleil A."/>
            <person name="Alvarado L."/>
            <person name="Arachchi H.M."/>
            <person name="Berlin A.M."/>
            <person name="Chapman S.B."/>
            <person name="Dewar J."/>
            <person name="Goldberg J."/>
            <person name="Griggs A."/>
            <person name="Gujja S."/>
            <person name="Hansen M."/>
            <person name="Howarth C."/>
            <person name="Imamovic A."/>
            <person name="Larimer J."/>
            <person name="McCowan C."/>
            <person name="Murphy C."/>
            <person name="Neiman D."/>
            <person name="Pearson M."/>
            <person name="Priest M."/>
            <person name="Roberts A."/>
            <person name="Saif S."/>
            <person name="Shea T."/>
            <person name="Sisk P."/>
            <person name="Sykes S."/>
            <person name="Wortman J."/>
            <person name="Nusbaum C."/>
            <person name="Birren B."/>
        </authorList>
    </citation>
    <scope>NUCLEOTIDE SEQUENCE [LARGE SCALE GENOMIC DNA]</scope>
    <source>
        <strain evidence="2 3">ANC 3835</strain>
    </source>
</reference>
<organism evidence="2 3">
    <name type="scientific">Acinetobacter beijerinckii ANC 3835</name>
    <dbReference type="NCBI Taxonomy" id="1217649"/>
    <lineage>
        <taxon>Bacteria</taxon>
        <taxon>Pseudomonadati</taxon>
        <taxon>Pseudomonadota</taxon>
        <taxon>Gammaproteobacteria</taxon>
        <taxon>Moraxellales</taxon>
        <taxon>Moraxellaceae</taxon>
        <taxon>Acinetobacter</taxon>
    </lineage>
</organism>
<comment type="caution">
    <text evidence="2">The sequence shown here is derived from an EMBL/GenBank/DDBJ whole genome shotgun (WGS) entry which is preliminary data.</text>
</comment>
<dbReference type="PATRIC" id="fig|1217649.3.peg.1015"/>
<feature type="compositionally biased region" description="Polar residues" evidence="1">
    <location>
        <begin position="154"/>
        <end position="165"/>
    </location>
</feature>
<evidence type="ECO:0000256" key="1">
    <source>
        <dbReference type="SAM" id="MobiDB-lite"/>
    </source>
</evidence>
<accession>N9E5E6</accession>
<dbReference type="HOGENOM" id="CLU_045934_0_0_6"/>
<dbReference type="RefSeq" id="WP_005052988.1">
    <property type="nucleotide sequence ID" value="NZ_KB849759.1"/>
</dbReference>
<dbReference type="Proteomes" id="UP000018417">
    <property type="component" value="Unassembled WGS sequence"/>
</dbReference>
<feature type="region of interest" description="Disordered" evidence="1">
    <location>
        <begin position="139"/>
        <end position="191"/>
    </location>
</feature>